<dbReference type="Proteomes" id="UP000199494">
    <property type="component" value="Unassembled WGS sequence"/>
</dbReference>
<organism evidence="2 3">
    <name type="scientific">Prauserella marina</name>
    <dbReference type="NCBI Taxonomy" id="530584"/>
    <lineage>
        <taxon>Bacteria</taxon>
        <taxon>Bacillati</taxon>
        <taxon>Actinomycetota</taxon>
        <taxon>Actinomycetes</taxon>
        <taxon>Pseudonocardiales</taxon>
        <taxon>Pseudonocardiaceae</taxon>
        <taxon>Prauserella</taxon>
    </lineage>
</organism>
<sequence>MTLDIQTQNLLSPLASLHRRTSQLHTPSLTPTPSLHLRLHHHRATKTLSNNTRFIRTNRHSTRQNRHTMGSEEILRLIL</sequence>
<dbReference type="AlphaFoldDB" id="A0A1G6ZLU0"/>
<dbReference type="STRING" id="530584.SAMN05421630_107441"/>
<evidence type="ECO:0000313" key="2">
    <source>
        <dbReference type="EMBL" id="SDE03471.1"/>
    </source>
</evidence>
<keyword evidence="3" id="KW-1185">Reference proteome</keyword>
<accession>A0A1G6ZLU0</accession>
<evidence type="ECO:0000313" key="3">
    <source>
        <dbReference type="Proteomes" id="UP000199494"/>
    </source>
</evidence>
<evidence type="ECO:0000313" key="1">
    <source>
        <dbReference type="EMBL" id="SDD35834.1"/>
    </source>
</evidence>
<reference evidence="2 3" key="1">
    <citation type="submission" date="2016-10" db="EMBL/GenBank/DDBJ databases">
        <authorList>
            <person name="de Groot N.N."/>
        </authorList>
    </citation>
    <scope>NUCLEOTIDE SEQUENCE [LARGE SCALE GENOMIC DNA]</scope>
    <source>
        <strain evidence="2 3">CGMCC 4.5506</strain>
    </source>
</reference>
<protein>
    <submittedName>
        <fullName evidence="2">Uncharacterized protein</fullName>
    </submittedName>
</protein>
<feature type="non-terminal residue" evidence="2">
    <location>
        <position position="79"/>
    </location>
</feature>
<gene>
    <name evidence="1" type="ORF">SAMN05421630_107441</name>
    <name evidence="2" type="ORF">SAMN05421630_1191</name>
</gene>
<dbReference type="EMBL" id="FMZE01000019">
    <property type="protein sequence ID" value="SDE03471.1"/>
    <property type="molecule type" value="Genomic_DNA"/>
</dbReference>
<dbReference type="EMBL" id="FMZE01000007">
    <property type="protein sequence ID" value="SDD35834.1"/>
    <property type="molecule type" value="Genomic_DNA"/>
</dbReference>
<name>A0A1G6ZLU0_9PSEU</name>
<proteinExistence type="predicted"/>